<dbReference type="SUPFAM" id="SSF54695">
    <property type="entry name" value="POZ domain"/>
    <property type="match status" value="1"/>
</dbReference>
<evidence type="ECO:0000313" key="4">
    <source>
        <dbReference type="Proteomes" id="UP001153620"/>
    </source>
</evidence>
<dbReference type="InterPro" id="IPR011333">
    <property type="entry name" value="SKP1/BTB/POZ_sf"/>
</dbReference>
<reference evidence="3" key="1">
    <citation type="submission" date="2022-01" db="EMBL/GenBank/DDBJ databases">
        <authorList>
            <person name="King R."/>
        </authorList>
    </citation>
    <scope>NUCLEOTIDE SEQUENCE</scope>
</reference>
<keyword evidence="4" id="KW-1185">Reference proteome</keyword>
<feature type="coiled-coil region" evidence="1">
    <location>
        <begin position="210"/>
        <end position="251"/>
    </location>
</feature>
<dbReference type="Pfam" id="PF00651">
    <property type="entry name" value="BTB"/>
    <property type="match status" value="1"/>
</dbReference>
<dbReference type="InterPro" id="IPR000210">
    <property type="entry name" value="BTB/POZ_dom"/>
</dbReference>
<gene>
    <name evidence="3" type="ORF">CHIRRI_LOCUS637</name>
</gene>
<dbReference type="OrthoDB" id="6359816at2759"/>
<proteinExistence type="predicted"/>
<dbReference type="Gene3D" id="3.80.10.10">
    <property type="entry name" value="Ribonuclease Inhibitor"/>
    <property type="match status" value="1"/>
</dbReference>
<evidence type="ECO:0000313" key="3">
    <source>
        <dbReference type="EMBL" id="CAG9797648.1"/>
    </source>
</evidence>
<dbReference type="PROSITE" id="PS50097">
    <property type="entry name" value="BTB"/>
    <property type="match status" value="1"/>
</dbReference>
<dbReference type="Gene3D" id="3.30.710.10">
    <property type="entry name" value="Potassium Channel Kv1.1, Chain A"/>
    <property type="match status" value="1"/>
</dbReference>
<dbReference type="SUPFAM" id="SSF52058">
    <property type="entry name" value="L domain-like"/>
    <property type="match status" value="1"/>
</dbReference>
<dbReference type="EMBL" id="OU895877">
    <property type="protein sequence ID" value="CAG9797648.1"/>
    <property type="molecule type" value="Genomic_DNA"/>
</dbReference>
<dbReference type="PANTHER" id="PTHR24413">
    <property type="entry name" value="SPECKLE-TYPE POZ PROTEIN"/>
    <property type="match status" value="1"/>
</dbReference>
<feature type="domain" description="BTB" evidence="2">
    <location>
        <begin position="277"/>
        <end position="341"/>
    </location>
</feature>
<name>A0A9N9WN60_9DIPT</name>
<dbReference type="AlphaFoldDB" id="A0A9N9WN60"/>
<dbReference type="Proteomes" id="UP001153620">
    <property type="component" value="Chromosome 1"/>
</dbReference>
<evidence type="ECO:0000259" key="2">
    <source>
        <dbReference type="PROSITE" id="PS50097"/>
    </source>
</evidence>
<organism evidence="3 4">
    <name type="scientific">Chironomus riparius</name>
    <dbReference type="NCBI Taxonomy" id="315576"/>
    <lineage>
        <taxon>Eukaryota</taxon>
        <taxon>Metazoa</taxon>
        <taxon>Ecdysozoa</taxon>
        <taxon>Arthropoda</taxon>
        <taxon>Hexapoda</taxon>
        <taxon>Insecta</taxon>
        <taxon>Pterygota</taxon>
        <taxon>Neoptera</taxon>
        <taxon>Endopterygota</taxon>
        <taxon>Diptera</taxon>
        <taxon>Nematocera</taxon>
        <taxon>Chironomoidea</taxon>
        <taxon>Chironomidae</taxon>
        <taxon>Chironominae</taxon>
        <taxon>Chironomus</taxon>
    </lineage>
</organism>
<evidence type="ECO:0000256" key="1">
    <source>
        <dbReference type="SAM" id="Coils"/>
    </source>
</evidence>
<sequence length="448" mass="52320">MKQLICEFKYDPYIDGRILYACFIKNQQIPADEELEFTGRHVSGHSNNNVIDVIFENCDIKKVPQGLTKVFPKMQDLSVWSSNLKKVTKNDLKEYKNLLRFGFCNNEIEFLFGDLFEGFDNVQEVIFSGNEGLKFVEPNILDGLENLNMVNFTGNLKYFKRFSSVQGDLGNATLAEVKAELWKNFCIDPENIKNAYQKHKEEIAILKTFITASDKENQKLKKKEKLLQKQIQESEEREKKLLNDLKIEKAEHSMLKMSSKNDISKEIKQLLMNDNFKDFTVIIDDREFRVHKFLLIARSSTLAEILRNNPQVESLNLIDIPIEIFEKVLKFLYFEEITLEIETNFLQLFAAAGRLKIEKLKTIVASNILNQITADNALEILSLSNKYENDELRTKSFAEIKKTFPKLILNDDWAFNTEKVKKTIDLFKEKEEAIKRIEQKFWSEMKNN</sequence>
<reference evidence="3" key="2">
    <citation type="submission" date="2022-10" db="EMBL/GenBank/DDBJ databases">
        <authorList>
            <consortium name="ENA_rothamsted_submissions"/>
            <consortium name="culmorum"/>
            <person name="King R."/>
        </authorList>
    </citation>
    <scope>NUCLEOTIDE SEQUENCE</scope>
</reference>
<keyword evidence="1" id="KW-0175">Coiled coil</keyword>
<dbReference type="CDD" id="cd18186">
    <property type="entry name" value="BTB_POZ_ZBTB_KLHL-like"/>
    <property type="match status" value="1"/>
</dbReference>
<accession>A0A9N9WN60</accession>
<dbReference type="InterPro" id="IPR032675">
    <property type="entry name" value="LRR_dom_sf"/>
</dbReference>
<dbReference type="SMART" id="SM00225">
    <property type="entry name" value="BTB"/>
    <property type="match status" value="1"/>
</dbReference>
<protein>
    <recommendedName>
        <fullName evidence="2">BTB domain-containing protein</fullName>
    </recommendedName>
</protein>